<evidence type="ECO:0000256" key="1">
    <source>
        <dbReference type="ARBA" id="ARBA00022729"/>
    </source>
</evidence>
<dbReference type="Pfam" id="PF13343">
    <property type="entry name" value="SBP_bac_6"/>
    <property type="match status" value="1"/>
</dbReference>
<keyword evidence="1 2" id="KW-0732">Signal</keyword>
<feature type="chain" id="PRO_5040483375" description="ABC-type Fe3+ transport system" evidence="2">
    <location>
        <begin position="18"/>
        <end position="363"/>
    </location>
</feature>
<organism evidence="3 4">
    <name type="scientific">Thelonectria olida</name>
    <dbReference type="NCBI Taxonomy" id="1576542"/>
    <lineage>
        <taxon>Eukaryota</taxon>
        <taxon>Fungi</taxon>
        <taxon>Dikarya</taxon>
        <taxon>Ascomycota</taxon>
        <taxon>Pezizomycotina</taxon>
        <taxon>Sordariomycetes</taxon>
        <taxon>Hypocreomycetidae</taxon>
        <taxon>Hypocreales</taxon>
        <taxon>Nectriaceae</taxon>
        <taxon>Thelonectria</taxon>
    </lineage>
</organism>
<comment type="caution">
    <text evidence="3">The sequence shown here is derived from an EMBL/GenBank/DDBJ whole genome shotgun (WGS) entry which is preliminary data.</text>
</comment>
<evidence type="ECO:0000313" key="4">
    <source>
        <dbReference type="Proteomes" id="UP000777438"/>
    </source>
</evidence>
<dbReference type="Gene3D" id="3.40.190.10">
    <property type="entry name" value="Periplasmic binding protein-like II"/>
    <property type="match status" value="2"/>
</dbReference>
<name>A0A9P9AN92_9HYPO</name>
<dbReference type="Proteomes" id="UP000777438">
    <property type="component" value="Unassembled WGS sequence"/>
</dbReference>
<feature type="signal peptide" evidence="2">
    <location>
        <begin position="1"/>
        <end position="17"/>
    </location>
</feature>
<evidence type="ECO:0000313" key="3">
    <source>
        <dbReference type="EMBL" id="KAH6887694.1"/>
    </source>
</evidence>
<dbReference type="SUPFAM" id="SSF53850">
    <property type="entry name" value="Periplasmic binding protein-like II"/>
    <property type="match status" value="1"/>
</dbReference>
<evidence type="ECO:0000256" key="2">
    <source>
        <dbReference type="SAM" id="SignalP"/>
    </source>
</evidence>
<sequence length="363" mass="40825">MLRNLLTTGLLAGGVLGYDQVLGFNSKVEYETRSLDEIYKAALKEGDVVTVWHGGDEANQQDALKQAFEKRFPGITLNVTVDLSKYHDGRLDEQLADGGDAVYVDSIILQTLHDYPRWAQQGALLNYAPNGFEEIDHAFKDDTAAWYGVYVFFWSGAWNTDKLPKIKSPIEWEDWVRPEFKNKLVLTYPNDDDAVLWAFYLIMQQYGVEWFDKLVALKPRWVRGTQTPSTLISSKNSTLAASFAASGGFGSSDPIKFSVPTKGKYVSWPQTAAILKDAPHPEGAKLLHNFLLSEDFQKSTGLWSTRRDIPTPEGYPSLWNATATNPAEFARFMADRVLVERLRFWFEARLGPAVGLDPIADDI</sequence>
<dbReference type="EMBL" id="JAGPYM010000014">
    <property type="protein sequence ID" value="KAH6887694.1"/>
    <property type="molecule type" value="Genomic_DNA"/>
</dbReference>
<evidence type="ECO:0008006" key="5">
    <source>
        <dbReference type="Google" id="ProtNLM"/>
    </source>
</evidence>
<accession>A0A9P9AN92</accession>
<dbReference type="OrthoDB" id="124329at2759"/>
<dbReference type="PANTHER" id="PTHR30006:SF2">
    <property type="entry name" value="ABC TRANSPORTER SUBSTRATE-BINDING PROTEIN"/>
    <property type="match status" value="1"/>
</dbReference>
<reference evidence="3 4" key="1">
    <citation type="journal article" date="2021" name="Nat. Commun.">
        <title>Genetic determinants of endophytism in the Arabidopsis root mycobiome.</title>
        <authorList>
            <person name="Mesny F."/>
            <person name="Miyauchi S."/>
            <person name="Thiergart T."/>
            <person name="Pickel B."/>
            <person name="Atanasova L."/>
            <person name="Karlsson M."/>
            <person name="Huettel B."/>
            <person name="Barry K.W."/>
            <person name="Haridas S."/>
            <person name="Chen C."/>
            <person name="Bauer D."/>
            <person name="Andreopoulos W."/>
            <person name="Pangilinan J."/>
            <person name="LaButti K."/>
            <person name="Riley R."/>
            <person name="Lipzen A."/>
            <person name="Clum A."/>
            <person name="Drula E."/>
            <person name="Henrissat B."/>
            <person name="Kohler A."/>
            <person name="Grigoriev I.V."/>
            <person name="Martin F.M."/>
            <person name="Hacquard S."/>
        </authorList>
    </citation>
    <scope>NUCLEOTIDE SEQUENCE [LARGE SCALE GENOMIC DNA]</scope>
    <source>
        <strain evidence="3 4">MPI-CAGE-CH-0241</strain>
    </source>
</reference>
<protein>
    <recommendedName>
        <fullName evidence="5">ABC-type Fe3+ transport system</fullName>
    </recommendedName>
</protein>
<dbReference type="PANTHER" id="PTHR30006">
    <property type="entry name" value="THIAMINE-BINDING PERIPLASMIC PROTEIN-RELATED"/>
    <property type="match status" value="1"/>
</dbReference>
<dbReference type="AlphaFoldDB" id="A0A9P9AN92"/>
<keyword evidence="4" id="KW-1185">Reference proteome</keyword>
<gene>
    <name evidence="3" type="ORF">B0T10DRAFT_74361</name>
</gene>
<proteinExistence type="predicted"/>